<dbReference type="PANTHER" id="PTHR33978:SF18">
    <property type="entry name" value="OS01G0656300 PROTEIN"/>
    <property type="match status" value="1"/>
</dbReference>
<accession>A0A6V7PTT8</accession>
<evidence type="ECO:0000313" key="1">
    <source>
        <dbReference type="EMBL" id="CAD1834133.1"/>
    </source>
</evidence>
<proteinExistence type="predicted"/>
<gene>
    <name evidence="1" type="ORF">CB5_LOCUS17344</name>
</gene>
<dbReference type="PANTHER" id="PTHR33978">
    <property type="entry name" value="SERINE/THREONINE-KINASE"/>
    <property type="match status" value="1"/>
</dbReference>
<organism evidence="1">
    <name type="scientific">Ananas comosus var. bracteatus</name>
    <name type="common">red pineapple</name>
    <dbReference type="NCBI Taxonomy" id="296719"/>
    <lineage>
        <taxon>Eukaryota</taxon>
        <taxon>Viridiplantae</taxon>
        <taxon>Streptophyta</taxon>
        <taxon>Embryophyta</taxon>
        <taxon>Tracheophyta</taxon>
        <taxon>Spermatophyta</taxon>
        <taxon>Magnoliopsida</taxon>
        <taxon>Liliopsida</taxon>
        <taxon>Poales</taxon>
        <taxon>Bromeliaceae</taxon>
        <taxon>Bromelioideae</taxon>
        <taxon>Ananas</taxon>
    </lineage>
</organism>
<sequence>MCLLDGAKSWGGGRRGRKERGRLCVWDCGSPLYDAFELVSVSHLIDRHVVALPFVKERTASSVRFEYAVFDGRDVEAARGGRRRMKKMLVVIGRRGQKEVAKLRRKVRVRLHGAFKAIYACLFERTMKCV</sequence>
<reference evidence="1" key="1">
    <citation type="submission" date="2020-07" db="EMBL/GenBank/DDBJ databases">
        <authorList>
            <person name="Lin J."/>
        </authorList>
    </citation>
    <scope>NUCLEOTIDE SEQUENCE</scope>
</reference>
<name>A0A6V7PTT8_ANACO</name>
<protein>
    <submittedName>
        <fullName evidence="1">Uncharacterized protein</fullName>
    </submittedName>
</protein>
<dbReference type="AlphaFoldDB" id="A0A6V7PTT8"/>
<dbReference type="EMBL" id="LR862152">
    <property type="protein sequence ID" value="CAD1834133.1"/>
    <property type="molecule type" value="Genomic_DNA"/>
</dbReference>